<evidence type="ECO:0000256" key="2">
    <source>
        <dbReference type="ARBA" id="ARBA00022741"/>
    </source>
</evidence>
<keyword evidence="9" id="KW-1185">Reference proteome</keyword>
<keyword evidence="1 8" id="KW-0808">Transferase</keyword>
<dbReference type="SMART" id="SM00220">
    <property type="entry name" value="S_TKc"/>
    <property type="match status" value="1"/>
</dbReference>
<dbReference type="AlphaFoldDB" id="A0A5B9VV53"/>
<dbReference type="EC" id="2.7.11.1" evidence="8"/>
<sequence>MTRGCPSDASLRRLADDDHDPAGFAEKEAHVAGCEACRGRLGRLAWEVRTPPAGPPHEGRPAGPPPRIDGFEVLRELGRGGMGIVYLARQHSLGRLVALKLVPGGAGPGEAARTARRRWLREARATAGVRHPHIVQLHGCGEDGGRLFLTMEYIPGGSLKERLDASPPSPREAARLMEAVARAVGHIHSAGQLHLDLKPSNILLDGEPGGPWEAAIPKVADFGLSLTAESLSDPDLSQHSPRGTPTHMAPEQATGDVAALGPAADVWALGVLLYRLLAGRNPFQAASHIETIERVRHDAPAPLRRLNPKVPRGLEAVALKCLEKDPSRRYPAGADVADDLRRWLDGRDVLARRGSTARRAWRGLRRLTPAGLMAVVLAGTAGLGTMLAVPLAEARRARAAERPAAHLRVVEHLENQILAEIREKRSASAEELDASIGLLREQVASLRAGGRLDAAIVLGYSQIEDYVVSRYRGDGRFDEARALDRRRLDLLRECRRRDPGEPRYANEAAHALLSLGTVELEAGRLEEALDDFDLAAAEILAAPARDADLLATAVCLSASYALVLDAAPDVAGSRPGARAGAGQSALLGHFRDLEAGSPDVALFRACLLADRARSTTAGGLSGSIPACRLIPGGGRRSVAGEDLLALGLYQWYLREVRYSEALAAGRPSGPSAIGREADRIAGGLMRWRDDPRGTDPALGAALRGMHNAFATDATRRRGAGDIAGAERAIGLFDGIAGRVVRDRPGWAQGYAFLAEARMQDYKNGWKRGDPPDALRLRLRDSIGAIRRGLAIEPSNAELRAMLLDKETRLAGLAGE</sequence>
<dbReference type="PROSITE" id="PS50011">
    <property type="entry name" value="PROTEIN_KINASE_DOM"/>
    <property type="match status" value="1"/>
</dbReference>
<dbReference type="InterPro" id="IPR011009">
    <property type="entry name" value="Kinase-like_dom_sf"/>
</dbReference>
<dbReference type="SUPFAM" id="SSF56112">
    <property type="entry name" value="Protein kinase-like (PK-like)"/>
    <property type="match status" value="1"/>
</dbReference>
<dbReference type="InterPro" id="IPR000719">
    <property type="entry name" value="Prot_kinase_dom"/>
</dbReference>
<dbReference type="GO" id="GO:0005524">
    <property type="term" value="F:ATP binding"/>
    <property type="evidence" value="ECO:0007669"/>
    <property type="project" value="UniProtKB-UniRule"/>
</dbReference>
<keyword evidence="2 5" id="KW-0547">Nucleotide-binding</keyword>
<dbReference type="RefSeq" id="WP_148590350.1">
    <property type="nucleotide sequence ID" value="NZ_CP042997.1"/>
</dbReference>
<evidence type="ECO:0000256" key="6">
    <source>
        <dbReference type="SAM" id="MobiDB-lite"/>
    </source>
</evidence>
<dbReference type="Pfam" id="PF00069">
    <property type="entry name" value="Pkinase"/>
    <property type="match status" value="1"/>
</dbReference>
<feature type="binding site" evidence="5">
    <location>
        <position position="100"/>
    </location>
    <ligand>
        <name>ATP</name>
        <dbReference type="ChEBI" id="CHEBI:30616"/>
    </ligand>
</feature>
<dbReference type="Gene3D" id="3.30.200.20">
    <property type="entry name" value="Phosphorylase Kinase, domain 1"/>
    <property type="match status" value="1"/>
</dbReference>
<dbReference type="PANTHER" id="PTHR43289:SF6">
    <property type="entry name" value="SERINE_THREONINE-PROTEIN KINASE NEKL-3"/>
    <property type="match status" value="1"/>
</dbReference>
<evidence type="ECO:0000259" key="7">
    <source>
        <dbReference type="PROSITE" id="PS50011"/>
    </source>
</evidence>
<dbReference type="OrthoDB" id="6111975at2"/>
<evidence type="ECO:0000256" key="5">
    <source>
        <dbReference type="PROSITE-ProRule" id="PRU10141"/>
    </source>
</evidence>
<reference evidence="8 9" key="1">
    <citation type="submission" date="2019-08" db="EMBL/GenBank/DDBJ databases">
        <title>Deep-cultivation of Planctomycetes and their phenomic and genomic characterization uncovers novel biology.</title>
        <authorList>
            <person name="Wiegand S."/>
            <person name="Jogler M."/>
            <person name="Boedeker C."/>
            <person name="Pinto D."/>
            <person name="Vollmers J."/>
            <person name="Rivas-Marin E."/>
            <person name="Kohn T."/>
            <person name="Peeters S.H."/>
            <person name="Heuer A."/>
            <person name="Rast P."/>
            <person name="Oberbeckmann S."/>
            <person name="Bunk B."/>
            <person name="Jeske O."/>
            <person name="Meyerdierks A."/>
            <person name="Storesund J.E."/>
            <person name="Kallscheuer N."/>
            <person name="Luecker S."/>
            <person name="Lage O.M."/>
            <person name="Pohl T."/>
            <person name="Merkel B.J."/>
            <person name="Hornburger P."/>
            <person name="Mueller R.-W."/>
            <person name="Bruemmer F."/>
            <person name="Labrenz M."/>
            <person name="Spormann A.M."/>
            <person name="Op den Camp H."/>
            <person name="Overmann J."/>
            <person name="Amann R."/>
            <person name="Jetten M.S.M."/>
            <person name="Mascher T."/>
            <person name="Medema M.H."/>
            <person name="Devos D.P."/>
            <person name="Kaster A.-K."/>
            <person name="Ovreas L."/>
            <person name="Rohde M."/>
            <person name="Galperin M.Y."/>
            <person name="Jogler C."/>
        </authorList>
    </citation>
    <scope>NUCLEOTIDE SEQUENCE [LARGE SCALE GENOMIC DNA]</scope>
    <source>
        <strain evidence="8 9">OJF2</strain>
    </source>
</reference>
<feature type="region of interest" description="Disordered" evidence="6">
    <location>
        <begin position="231"/>
        <end position="250"/>
    </location>
</feature>
<organism evidence="8 9">
    <name type="scientific">Aquisphaera giovannonii</name>
    <dbReference type="NCBI Taxonomy" id="406548"/>
    <lineage>
        <taxon>Bacteria</taxon>
        <taxon>Pseudomonadati</taxon>
        <taxon>Planctomycetota</taxon>
        <taxon>Planctomycetia</taxon>
        <taxon>Isosphaerales</taxon>
        <taxon>Isosphaeraceae</taxon>
        <taxon>Aquisphaera</taxon>
    </lineage>
</organism>
<dbReference type="EMBL" id="CP042997">
    <property type="protein sequence ID" value="QEH31691.1"/>
    <property type="molecule type" value="Genomic_DNA"/>
</dbReference>
<feature type="domain" description="Protein kinase" evidence="7">
    <location>
        <begin position="71"/>
        <end position="344"/>
    </location>
</feature>
<evidence type="ECO:0000256" key="3">
    <source>
        <dbReference type="ARBA" id="ARBA00022777"/>
    </source>
</evidence>
<feature type="compositionally biased region" description="Polar residues" evidence="6">
    <location>
        <begin position="231"/>
        <end position="243"/>
    </location>
</feature>
<dbReference type="PANTHER" id="PTHR43289">
    <property type="entry name" value="MITOGEN-ACTIVATED PROTEIN KINASE KINASE KINASE 20-RELATED"/>
    <property type="match status" value="1"/>
</dbReference>
<keyword evidence="4 5" id="KW-0067">ATP-binding</keyword>
<dbReference type="Proteomes" id="UP000324233">
    <property type="component" value="Chromosome"/>
</dbReference>
<dbReference type="PROSITE" id="PS00107">
    <property type="entry name" value="PROTEIN_KINASE_ATP"/>
    <property type="match status" value="1"/>
</dbReference>
<dbReference type="GO" id="GO:0004674">
    <property type="term" value="F:protein serine/threonine kinase activity"/>
    <property type="evidence" value="ECO:0007669"/>
    <property type="project" value="UniProtKB-EC"/>
</dbReference>
<accession>A0A5B9VV53</accession>
<evidence type="ECO:0000313" key="9">
    <source>
        <dbReference type="Proteomes" id="UP000324233"/>
    </source>
</evidence>
<gene>
    <name evidence="8" type="primary">prkC_2</name>
    <name evidence="8" type="ORF">OJF2_01560</name>
</gene>
<keyword evidence="3 8" id="KW-0418">Kinase</keyword>
<dbReference type="KEGG" id="agv:OJF2_01560"/>
<proteinExistence type="predicted"/>
<evidence type="ECO:0000256" key="4">
    <source>
        <dbReference type="ARBA" id="ARBA00022840"/>
    </source>
</evidence>
<protein>
    <submittedName>
        <fullName evidence="8">Serine/threonine-protein kinase PrkC</fullName>
        <ecNumber evidence="8">2.7.11.1</ecNumber>
    </submittedName>
</protein>
<dbReference type="InterPro" id="IPR017441">
    <property type="entry name" value="Protein_kinase_ATP_BS"/>
</dbReference>
<evidence type="ECO:0000313" key="8">
    <source>
        <dbReference type="EMBL" id="QEH31691.1"/>
    </source>
</evidence>
<dbReference type="CDD" id="cd14014">
    <property type="entry name" value="STKc_PknB_like"/>
    <property type="match status" value="1"/>
</dbReference>
<evidence type="ECO:0000256" key="1">
    <source>
        <dbReference type="ARBA" id="ARBA00022679"/>
    </source>
</evidence>
<name>A0A5B9VV53_9BACT</name>
<dbReference type="Gene3D" id="1.10.510.10">
    <property type="entry name" value="Transferase(Phosphotransferase) domain 1"/>
    <property type="match status" value="1"/>
</dbReference>